<keyword evidence="1" id="KW-0479">Metal-binding</keyword>
<evidence type="ECO:0000256" key="3">
    <source>
        <dbReference type="ARBA" id="ARBA00022833"/>
    </source>
</evidence>
<dbReference type="InterPro" id="IPR038441">
    <property type="entry name" value="THAP_Znf_sf"/>
</dbReference>
<dbReference type="EMBL" id="HACA01008841">
    <property type="protein sequence ID" value="CDW26202.1"/>
    <property type="molecule type" value="Transcribed_RNA"/>
</dbReference>
<evidence type="ECO:0000259" key="6">
    <source>
        <dbReference type="PROSITE" id="PS50950"/>
    </source>
</evidence>
<feature type="domain" description="THAP-type" evidence="6">
    <location>
        <begin position="1"/>
        <end position="100"/>
    </location>
</feature>
<dbReference type="InterPro" id="IPR052224">
    <property type="entry name" value="THAP_domain_protein"/>
</dbReference>
<keyword evidence="2 5" id="KW-0863">Zinc-finger</keyword>
<dbReference type="Gene3D" id="6.20.210.20">
    <property type="entry name" value="THAP domain"/>
    <property type="match status" value="1"/>
</dbReference>
<proteinExistence type="predicted"/>
<dbReference type="PANTHER" id="PTHR46927:SF3">
    <property type="entry name" value="THAP-TYPE DOMAIN-CONTAINING PROTEIN"/>
    <property type="match status" value="1"/>
</dbReference>
<dbReference type="Pfam" id="PF05485">
    <property type="entry name" value="THAP"/>
    <property type="match status" value="1"/>
</dbReference>
<dbReference type="SMART" id="SM00980">
    <property type="entry name" value="THAP"/>
    <property type="match status" value="1"/>
</dbReference>
<sequence>MGKNSTCTVPDCKTGYRSNKNKETNSKIALHGFPTNIDMINKWKKAIPRTWEQDGKTLNIKNAVVCSLHFTNNDYRHQSLTNDQPLKLRLLKKDAIPSQFPGPSYFSKKPIKCRKTKATNRRKSENQKINHMNQELINSDKVYTLDDLKEKIKKYTIPSNALFISEDTSLTYFLIDKPSLGPPTIVFSLVIDSNLTFEMYQEKKLLPLSVVSHIVPSKKIHTCSEVLKILATLKGLETNSNHDPIKYIKKQVEAILNILSEVEDIA</sequence>
<evidence type="ECO:0000256" key="1">
    <source>
        <dbReference type="ARBA" id="ARBA00022723"/>
    </source>
</evidence>
<protein>
    <submittedName>
        <fullName evidence="7">THAP domaincontaining protein 5like [Acyrthosiphon pisum]</fullName>
    </submittedName>
</protein>
<dbReference type="InterPro" id="IPR006612">
    <property type="entry name" value="THAP_Znf"/>
</dbReference>
<evidence type="ECO:0000313" key="7">
    <source>
        <dbReference type="EMBL" id="CDW26202.1"/>
    </source>
</evidence>
<dbReference type="PROSITE" id="PS50950">
    <property type="entry name" value="ZF_THAP"/>
    <property type="match status" value="1"/>
</dbReference>
<dbReference type="SMART" id="SM00692">
    <property type="entry name" value="DM3"/>
    <property type="match status" value="1"/>
</dbReference>
<dbReference type="GO" id="GO:0008270">
    <property type="term" value="F:zinc ion binding"/>
    <property type="evidence" value="ECO:0007669"/>
    <property type="project" value="UniProtKB-KW"/>
</dbReference>
<keyword evidence="3" id="KW-0862">Zinc</keyword>
<dbReference type="SUPFAM" id="SSF57716">
    <property type="entry name" value="Glucocorticoid receptor-like (DNA-binding domain)"/>
    <property type="match status" value="1"/>
</dbReference>
<keyword evidence="4 5" id="KW-0238">DNA-binding</keyword>
<dbReference type="AlphaFoldDB" id="A0A0K2TKL4"/>
<reference evidence="7" key="1">
    <citation type="submission" date="2014-05" db="EMBL/GenBank/DDBJ databases">
        <authorList>
            <person name="Chronopoulou M."/>
        </authorList>
    </citation>
    <scope>NUCLEOTIDE SEQUENCE</scope>
    <source>
        <tissue evidence="7">Whole organism</tissue>
    </source>
</reference>
<accession>A0A0K2TKL4</accession>
<evidence type="ECO:0000256" key="5">
    <source>
        <dbReference type="PROSITE-ProRule" id="PRU00309"/>
    </source>
</evidence>
<evidence type="ECO:0000256" key="4">
    <source>
        <dbReference type="ARBA" id="ARBA00023125"/>
    </source>
</evidence>
<name>A0A0K2TKL4_LEPSM</name>
<dbReference type="PANTHER" id="PTHR46927">
    <property type="entry name" value="AGAP005574-PA"/>
    <property type="match status" value="1"/>
</dbReference>
<dbReference type="GO" id="GO:0003677">
    <property type="term" value="F:DNA binding"/>
    <property type="evidence" value="ECO:0007669"/>
    <property type="project" value="UniProtKB-UniRule"/>
</dbReference>
<dbReference type="OMA" id="LRISAYW"/>
<organism evidence="7">
    <name type="scientific">Lepeophtheirus salmonis</name>
    <name type="common">Salmon louse</name>
    <name type="synonym">Caligus salmonis</name>
    <dbReference type="NCBI Taxonomy" id="72036"/>
    <lineage>
        <taxon>Eukaryota</taxon>
        <taxon>Metazoa</taxon>
        <taxon>Ecdysozoa</taxon>
        <taxon>Arthropoda</taxon>
        <taxon>Crustacea</taxon>
        <taxon>Multicrustacea</taxon>
        <taxon>Hexanauplia</taxon>
        <taxon>Copepoda</taxon>
        <taxon>Siphonostomatoida</taxon>
        <taxon>Caligidae</taxon>
        <taxon>Lepeophtheirus</taxon>
    </lineage>
</organism>
<evidence type="ECO:0000256" key="2">
    <source>
        <dbReference type="ARBA" id="ARBA00022771"/>
    </source>
</evidence>